<keyword evidence="2" id="KW-0418">Kinase</keyword>
<proteinExistence type="predicted"/>
<dbReference type="OrthoDB" id="572586at2"/>
<dbReference type="EMBL" id="CP038436">
    <property type="protein sequence ID" value="QBX54937.1"/>
    <property type="molecule type" value="Genomic_DNA"/>
</dbReference>
<dbReference type="InterPro" id="IPR027417">
    <property type="entry name" value="P-loop_NTPase"/>
</dbReference>
<organism evidence="2 3">
    <name type="scientific">Nocardioides seonyuensis</name>
    <dbReference type="NCBI Taxonomy" id="2518371"/>
    <lineage>
        <taxon>Bacteria</taxon>
        <taxon>Bacillati</taxon>
        <taxon>Actinomycetota</taxon>
        <taxon>Actinomycetes</taxon>
        <taxon>Propionibacteriales</taxon>
        <taxon>Nocardioidaceae</taxon>
        <taxon>Nocardioides</taxon>
    </lineage>
</organism>
<evidence type="ECO:0000259" key="1">
    <source>
        <dbReference type="Pfam" id="PF00485"/>
    </source>
</evidence>
<dbReference type="RefSeq" id="WP_135266905.1">
    <property type="nucleotide sequence ID" value="NZ_CP038436.1"/>
</dbReference>
<evidence type="ECO:0000313" key="2">
    <source>
        <dbReference type="EMBL" id="QBX54937.1"/>
    </source>
</evidence>
<dbReference type="Gene3D" id="3.40.50.300">
    <property type="entry name" value="P-loop containing nucleotide triphosphate hydrolases"/>
    <property type="match status" value="1"/>
</dbReference>
<dbReference type="KEGG" id="nsn:EXE58_05360"/>
<dbReference type="Proteomes" id="UP000294853">
    <property type="component" value="Chromosome"/>
</dbReference>
<accession>A0A4P7IG00</accession>
<keyword evidence="3" id="KW-1185">Reference proteome</keyword>
<dbReference type="GO" id="GO:0016301">
    <property type="term" value="F:kinase activity"/>
    <property type="evidence" value="ECO:0007669"/>
    <property type="project" value="UniProtKB-KW"/>
</dbReference>
<gene>
    <name evidence="2" type="ORF">EXE58_05360</name>
</gene>
<dbReference type="AlphaFoldDB" id="A0A4P7IG00"/>
<dbReference type="Pfam" id="PF00485">
    <property type="entry name" value="PRK"/>
    <property type="match status" value="1"/>
</dbReference>
<keyword evidence="2" id="KW-0808">Transferase</keyword>
<protein>
    <submittedName>
        <fullName evidence="2">Uridine kinase</fullName>
    </submittedName>
</protein>
<evidence type="ECO:0000313" key="3">
    <source>
        <dbReference type="Proteomes" id="UP000294853"/>
    </source>
</evidence>
<reference evidence="2 3" key="1">
    <citation type="submission" date="2019-03" db="EMBL/GenBank/DDBJ databases">
        <title>Three New Species of Nocardioides, Nocardioides euryhalodurans sp. nov., Nocardioides seonyuensis sp. nov. and Nocardioides eburneoflavus sp. nov. Iolated from Soil.</title>
        <authorList>
            <person name="Roh S.G."/>
            <person name="Lee C."/>
            <person name="Kim M.-K."/>
            <person name="Kim S.B."/>
        </authorList>
    </citation>
    <scope>NUCLEOTIDE SEQUENCE [LARGE SCALE GENOMIC DNA]</scope>
    <source>
        <strain evidence="2 3">MMS17-SY207-3</strain>
    </source>
</reference>
<feature type="domain" description="Phosphoribulokinase/uridine kinase" evidence="1">
    <location>
        <begin position="23"/>
        <end position="171"/>
    </location>
</feature>
<dbReference type="SUPFAM" id="SSF52540">
    <property type="entry name" value="P-loop containing nucleoside triphosphate hydrolases"/>
    <property type="match status" value="1"/>
</dbReference>
<name>A0A4P7IG00_9ACTN</name>
<dbReference type="InterPro" id="IPR006083">
    <property type="entry name" value="PRK/URK"/>
</dbReference>
<dbReference type="GO" id="GO:0005524">
    <property type="term" value="F:ATP binding"/>
    <property type="evidence" value="ECO:0007669"/>
    <property type="project" value="InterPro"/>
</dbReference>
<sequence>MTNLVRVVAEALVREQTGAPLRVGVDGICGAGKSTFTRALVKEVESSGRPAIHVDSDGFHHVRDRRRRNTVDQARGYYEDAYDFDALAELVLRPLGPGGSRRYARRVHDLVTDAVITDDTATAPPDAVVLFDATFLQQPRLEGLWDLVIYLHSDEEAAVERGVDRDADALGGRESARAAYDARYMAACRIYLAERQPRERASMVVDNSDPRAPVMVRLP</sequence>